<evidence type="ECO:0000313" key="1">
    <source>
        <dbReference type="EMBL" id="KAJ6809041.1"/>
    </source>
</evidence>
<dbReference type="EMBL" id="JANAVB010033217">
    <property type="protein sequence ID" value="KAJ6809041.1"/>
    <property type="molecule type" value="Genomic_DNA"/>
</dbReference>
<accession>A0AAX6EYP2</accession>
<sequence>MSYLSSLNIGKSGNIEVKCITPNVHHLEAKFQNVAFNLQVHTFANALRNGTYIL</sequence>
<organism evidence="1 2">
    <name type="scientific">Iris pallida</name>
    <name type="common">Sweet iris</name>
    <dbReference type="NCBI Taxonomy" id="29817"/>
    <lineage>
        <taxon>Eukaryota</taxon>
        <taxon>Viridiplantae</taxon>
        <taxon>Streptophyta</taxon>
        <taxon>Embryophyta</taxon>
        <taxon>Tracheophyta</taxon>
        <taxon>Spermatophyta</taxon>
        <taxon>Magnoliopsida</taxon>
        <taxon>Liliopsida</taxon>
        <taxon>Asparagales</taxon>
        <taxon>Iridaceae</taxon>
        <taxon>Iridoideae</taxon>
        <taxon>Irideae</taxon>
        <taxon>Iris</taxon>
    </lineage>
</organism>
<dbReference type="AlphaFoldDB" id="A0AAX6EYP2"/>
<name>A0AAX6EYP2_IRIPA</name>
<comment type="caution">
    <text evidence="1">The sequence shown here is derived from an EMBL/GenBank/DDBJ whole genome shotgun (WGS) entry which is preliminary data.</text>
</comment>
<gene>
    <name evidence="1" type="ORF">M6B38_164200</name>
</gene>
<evidence type="ECO:0000313" key="2">
    <source>
        <dbReference type="Proteomes" id="UP001140949"/>
    </source>
</evidence>
<dbReference type="Proteomes" id="UP001140949">
    <property type="component" value="Unassembled WGS sequence"/>
</dbReference>
<reference evidence="1" key="1">
    <citation type="journal article" date="2023" name="GigaByte">
        <title>Genome assembly of the bearded iris, Iris pallida Lam.</title>
        <authorList>
            <person name="Bruccoleri R.E."/>
            <person name="Oakeley E.J."/>
            <person name="Faust A.M.E."/>
            <person name="Altorfer M."/>
            <person name="Dessus-Babus S."/>
            <person name="Burckhardt D."/>
            <person name="Oertli M."/>
            <person name="Naumann U."/>
            <person name="Petersen F."/>
            <person name="Wong J."/>
        </authorList>
    </citation>
    <scope>NUCLEOTIDE SEQUENCE</scope>
    <source>
        <strain evidence="1">GSM-AAB239-AS_SAM_17_03QT</strain>
    </source>
</reference>
<keyword evidence="2" id="KW-1185">Reference proteome</keyword>
<reference evidence="1" key="2">
    <citation type="submission" date="2023-04" db="EMBL/GenBank/DDBJ databases">
        <authorList>
            <person name="Bruccoleri R.E."/>
            <person name="Oakeley E.J."/>
            <person name="Faust A.-M."/>
            <person name="Dessus-Babus S."/>
            <person name="Altorfer M."/>
            <person name="Burckhardt D."/>
            <person name="Oertli M."/>
            <person name="Naumann U."/>
            <person name="Petersen F."/>
            <person name="Wong J."/>
        </authorList>
    </citation>
    <scope>NUCLEOTIDE SEQUENCE</scope>
    <source>
        <strain evidence="1">GSM-AAB239-AS_SAM_17_03QT</strain>
        <tissue evidence="1">Leaf</tissue>
    </source>
</reference>
<proteinExistence type="predicted"/>
<protein>
    <submittedName>
        <fullName evidence="1">Autophagy-related protein 2</fullName>
    </submittedName>
</protein>